<keyword evidence="2" id="KW-1185">Reference proteome</keyword>
<proteinExistence type="predicted"/>
<reference evidence="1 2" key="1">
    <citation type="submission" date="2019-05" db="EMBL/GenBank/DDBJ databases">
        <title>Another draft genome of Portunus trituberculatus and its Hox gene families provides insights of decapod evolution.</title>
        <authorList>
            <person name="Jeong J.-H."/>
            <person name="Song I."/>
            <person name="Kim S."/>
            <person name="Choi T."/>
            <person name="Kim D."/>
            <person name="Ryu S."/>
            <person name="Kim W."/>
        </authorList>
    </citation>
    <scope>NUCLEOTIDE SEQUENCE [LARGE SCALE GENOMIC DNA]</scope>
    <source>
        <tissue evidence="1">Muscle</tissue>
    </source>
</reference>
<evidence type="ECO:0000313" key="2">
    <source>
        <dbReference type="Proteomes" id="UP000324222"/>
    </source>
</evidence>
<dbReference type="AlphaFoldDB" id="A0A5B7IU44"/>
<organism evidence="1 2">
    <name type="scientific">Portunus trituberculatus</name>
    <name type="common">Swimming crab</name>
    <name type="synonym">Neptunus trituberculatus</name>
    <dbReference type="NCBI Taxonomy" id="210409"/>
    <lineage>
        <taxon>Eukaryota</taxon>
        <taxon>Metazoa</taxon>
        <taxon>Ecdysozoa</taxon>
        <taxon>Arthropoda</taxon>
        <taxon>Crustacea</taxon>
        <taxon>Multicrustacea</taxon>
        <taxon>Malacostraca</taxon>
        <taxon>Eumalacostraca</taxon>
        <taxon>Eucarida</taxon>
        <taxon>Decapoda</taxon>
        <taxon>Pleocyemata</taxon>
        <taxon>Brachyura</taxon>
        <taxon>Eubrachyura</taxon>
        <taxon>Portunoidea</taxon>
        <taxon>Portunidae</taxon>
        <taxon>Portuninae</taxon>
        <taxon>Portunus</taxon>
    </lineage>
</organism>
<evidence type="ECO:0000313" key="1">
    <source>
        <dbReference type="EMBL" id="MPC84977.1"/>
    </source>
</evidence>
<gene>
    <name evidence="1" type="ORF">E2C01_079734</name>
</gene>
<protein>
    <submittedName>
        <fullName evidence="1">Uncharacterized protein</fullName>
    </submittedName>
</protein>
<dbReference type="Proteomes" id="UP000324222">
    <property type="component" value="Unassembled WGS sequence"/>
</dbReference>
<sequence>MVEAVHDAGKEADRIVKPKDPYKSELSLDYLGYFQVFSRYLSLPPPSVPCFVLWSRIWMPPHIGKSLRYGILKALPRVDTLLYVKPWSRLEPMHLNTASLVPCVTVPWRPLM</sequence>
<comment type="caution">
    <text evidence="1">The sequence shown here is derived from an EMBL/GenBank/DDBJ whole genome shotgun (WGS) entry which is preliminary data.</text>
</comment>
<name>A0A5B7IU44_PORTR</name>
<dbReference type="EMBL" id="VSRR010066981">
    <property type="protein sequence ID" value="MPC84977.1"/>
    <property type="molecule type" value="Genomic_DNA"/>
</dbReference>
<accession>A0A5B7IU44</accession>